<evidence type="ECO:0000313" key="2">
    <source>
        <dbReference type="EMBL" id="EDK32114.1"/>
    </source>
</evidence>
<dbReference type="EMBL" id="CP000673">
    <property type="protein sequence ID" value="EDK32114.1"/>
    <property type="molecule type" value="Genomic_DNA"/>
</dbReference>
<organism evidence="2 3">
    <name type="scientific">Clostridium kluyveri (strain ATCC 8527 / DSM 555 / NBRC 12016 / NCIMB 10680 / K1)</name>
    <dbReference type="NCBI Taxonomy" id="431943"/>
    <lineage>
        <taxon>Bacteria</taxon>
        <taxon>Bacillati</taxon>
        <taxon>Bacillota</taxon>
        <taxon>Clostridia</taxon>
        <taxon>Eubacteriales</taxon>
        <taxon>Clostridiaceae</taxon>
        <taxon>Clostridium</taxon>
    </lineage>
</organism>
<dbReference type="HOGENOM" id="CLU_655109_0_0_9"/>
<gene>
    <name evidence="2" type="ordered locus">CKL_0035</name>
</gene>
<evidence type="ECO:0000256" key="1">
    <source>
        <dbReference type="SAM" id="SignalP"/>
    </source>
</evidence>
<evidence type="ECO:0000313" key="3">
    <source>
        <dbReference type="Proteomes" id="UP000002411"/>
    </source>
</evidence>
<dbReference type="RefSeq" id="WP_011988640.1">
    <property type="nucleotide sequence ID" value="NC_009706.1"/>
</dbReference>
<dbReference type="eggNOG" id="ENOG502Z9Q9">
    <property type="taxonomic scope" value="Bacteria"/>
</dbReference>
<feature type="chain" id="PRO_5002686864" evidence="1">
    <location>
        <begin position="27"/>
        <end position="419"/>
    </location>
</feature>
<accession>A5N483</accession>
<keyword evidence="1" id="KW-0732">Signal</keyword>
<reference evidence="2 3" key="1">
    <citation type="journal article" date="2008" name="Proc. Natl. Acad. Sci. U.S.A.">
        <title>The genome of Clostridium kluyveri, a strict anaerobe with unique metabolic features.</title>
        <authorList>
            <person name="Seedorf H."/>
            <person name="Fricke W.F."/>
            <person name="Veith B."/>
            <person name="Brueggemann H."/>
            <person name="Liesegang H."/>
            <person name="Strittmatter A."/>
            <person name="Miethke M."/>
            <person name="Buckel W."/>
            <person name="Hinderberger J."/>
            <person name="Li F."/>
            <person name="Hagemeier C."/>
            <person name="Thauer R.K."/>
            <person name="Gottschalk G."/>
        </authorList>
    </citation>
    <scope>NUCLEOTIDE SEQUENCE [LARGE SCALE GENOMIC DNA]</scope>
    <source>
        <strain evidence="3">ATCC 8527 / DSM 555 / NCIMB 10680</strain>
    </source>
</reference>
<dbReference type="Proteomes" id="UP000002411">
    <property type="component" value="Chromosome"/>
</dbReference>
<dbReference type="KEGG" id="ckl:CKL_0035"/>
<keyword evidence="3" id="KW-1185">Reference proteome</keyword>
<sequence>MKLKKKTAMVISFTVGIMMFATTAMAEVASKSGYDQLKDSLKYTAENCTSTLSNFTVDASFVVKDNGNTIMSESLINKYDISKNSEESTNTSIKGSTKTESYSYRDKSGYITKSPNANENVYYLTEYSNEKDKNRSVLENPFKEDKAADIEKIADALVGNLKDSVTVTEKQDGTKEISGSLNNTQIPTLINALTSFQFKSSYGNTNNSEDVIPKLTKNIFVNGIKGNMTTDKNGLIKTILASGTLNGTDKTGTEHQVTLEILVKIGDINSTTVTKPDLSKEKVVKNIEKDYTKLTNPQKYEGKYTSDIIVEDDDKFTKIGEAIVNIEKIDNKTITGSYSKEYLKEYENYANGNESVKFTGTLGENQDNFSGKFNGTTESNEKVSGDIYIQPNNASIYFNIGNYENPNVILDGTYRKVLN</sequence>
<name>A5N483_CLOK5</name>
<protein>
    <submittedName>
        <fullName evidence="2">Uncharacterized protein</fullName>
    </submittedName>
</protein>
<feature type="signal peptide" evidence="1">
    <location>
        <begin position="1"/>
        <end position="26"/>
    </location>
</feature>
<dbReference type="STRING" id="431943.CKL_0035"/>
<dbReference type="AlphaFoldDB" id="A5N483"/>
<proteinExistence type="predicted"/>